<evidence type="ECO:0000313" key="1">
    <source>
        <dbReference type="EMBL" id="KYM89920.1"/>
    </source>
</evidence>
<dbReference type="AlphaFoldDB" id="A0A195BSC5"/>
<name>A0A195BSC5_9HYME</name>
<accession>A0A195BSC5</accession>
<reference evidence="1 2" key="1">
    <citation type="submission" date="2015-09" db="EMBL/GenBank/DDBJ databases">
        <title>Atta colombica WGS genome.</title>
        <authorList>
            <person name="Nygaard S."/>
            <person name="Hu H."/>
            <person name="Boomsma J."/>
            <person name="Zhang G."/>
        </authorList>
    </citation>
    <scope>NUCLEOTIDE SEQUENCE [LARGE SCALE GENOMIC DNA]</scope>
    <source>
        <strain evidence="1">Treedump-2</strain>
        <tissue evidence="1">Whole body</tissue>
    </source>
</reference>
<organism evidence="1 2">
    <name type="scientific">Atta colombica</name>
    <dbReference type="NCBI Taxonomy" id="520822"/>
    <lineage>
        <taxon>Eukaryota</taxon>
        <taxon>Metazoa</taxon>
        <taxon>Ecdysozoa</taxon>
        <taxon>Arthropoda</taxon>
        <taxon>Hexapoda</taxon>
        <taxon>Insecta</taxon>
        <taxon>Pterygota</taxon>
        <taxon>Neoptera</taxon>
        <taxon>Endopterygota</taxon>
        <taxon>Hymenoptera</taxon>
        <taxon>Apocrita</taxon>
        <taxon>Aculeata</taxon>
        <taxon>Formicoidea</taxon>
        <taxon>Formicidae</taxon>
        <taxon>Myrmicinae</taxon>
        <taxon>Atta</taxon>
    </lineage>
</organism>
<keyword evidence="2" id="KW-1185">Reference proteome</keyword>
<dbReference type="Proteomes" id="UP000078540">
    <property type="component" value="Unassembled WGS sequence"/>
</dbReference>
<sequence>MVDVHHLGAEKSGASPRAFVCVAAYVWLRRDMATAREAKHINCRLTPQKQHDLIPRRICKRLSYTSKFHSIATSTA</sequence>
<dbReference type="EMBL" id="KQ976417">
    <property type="protein sequence ID" value="KYM89920.1"/>
    <property type="molecule type" value="Genomic_DNA"/>
</dbReference>
<gene>
    <name evidence="1" type="ORF">ALC53_02232</name>
</gene>
<protein>
    <submittedName>
        <fullName evidence="1">Uncharacterized protein</fullName>
    </submittedName>
</protein>
<proteinExistence type="predicted"/>
<evidence type="ECO:0000313" key="2">
    <source>
        <dbReference type="Proteomes" id="UP000078540"/>
    </source>
</evidence>